<dbReference type="SUPFAM" id="SSF54236">
    <property type="entry name" value="Ubiquitin-like"/>
    <property type="match status" value="1"/>
</dbReference>
<feature type="region of interest" description="Disordered" evidence="1">
    <location>
        <begin position="691"/>
        <end position="723"/>
    </location>
</feature>
<feature type="region of interest" description="Disordered" evidence="1">
    <location>
        <begin position="1"/>
        <end position="289"/>
    </location>
</feature>
<dbReference type="AlphaFoldDB" id="A0AAN6IZ97"/>
<feature type="compositionally biased region" description="Low complexity" evidence="1">
    <location>
        <begin position="567"/>
        <end position="577"/>
    </location>
</feature>
<dbReference type="EMBL" id="JAJGCB010000001">
    <property type="protein sequence ID" value="KAJ8996182.1"/>
    <property type="molecule type" value="Genomic_DNA"/>
</dbReference>
<feature type="domain" description="PH" evidence="2">
    <location>
        <begin position="432"/>
        <end position="531"/>
    </location>
</feature>
<sequence>MIRASSEGPGSSAPTPKFLRYRSLRKSASAVKNPEPEPAPPLPPVPPTSKTSITRLPSRYHRKPKPETSSPSIPQNAGACDDGASARPEPAPEVSQSDKQEESQQSRGRKMVTERAERSDTARNLGRDLAAQEDAPGADSTEAPCLRRSYEVAREEARLILEGEVDRLRELREREARRRLEERQRRKEKGRARADDGGQRTLEDRDKSSSANERHPEVGRRHDLSADKNSPETSANRRTTPDGAGSKTRTLVIGGPPLLRKAKHHSHGSSGASEPHRSSSRGHHTSNSVERMKELGGAMPIPLPPSNIPNFDAPVSAVNAGARRVQVQFKTESITIPVTPSTTCKDILKSASLSMSESVDPGTAILAESFSQLGLERPLRKYERVRDVMNSWDDDKQHHLYIADQREFHAAGDLGVGDAPKQQPSGVSVHIYHSHKPGRWDKRWVKLRGDGQVTVSKNEHGLDATNICHLSDFDLYTPTTRQMKKLKPPKKLCFALKSQEKSSMFLSGANFVHFFCTKDKTLADQWYQAVHSWRSWYLVNVLGEGLTSPTAAAGIGVGRQQSTKRPSTSYSKDSSSSPRHKGSFKPLLSFGSSRPSMDGERERIRAGRSHSLRRSQDTSIPRPLIESVPDNQHTAASGSRPGSPIFHPPKTSQSCPPTAFPRNLIPSSSHTVAAADDADTGPFTGTGLLARSASRRSQGGSRSGHGVHGVDGKPLVDLHPTSEFTDGSLLRKMEAIIAQQDALHPKIDREKRREVDVSVGEGYD</sequence>
<dbReference type="PANTHER" id="PTHR38700:SF1">
    <property type="entry name" value="PH DOMAIN-CONTAINING PROTEIN"/>
    <property type="match status" value="1"/>
</dbReference>
<gene>
    <name evidence="3" type="ORF">HRR80_000916</name>
</gene>
<evidence type="ECO:0000259" key="2">
    <source>
        <dbReference type="Pfam" id="PF00169"/>
    </source>
</evidence>
<feature type="compositionally biased region" description="Basic and acidic residues" evidence="1">
    <location>
        <begin position="148"/>
        <end position="230"/>
    </location>
</feature>
<organism evidence="3 4">
    <name type="scientific">Exophiala dermatitidis</name>
    <name type="common">Black yeast-like fungus</name>
    <name type="synonym">Wangiella dermatitidis</name>
    <dbReference type="NCBI Taxonomy" id="5970"/>
    <lineage>
        <taxon>Eukaryota</taxon>
        <taxon>Fungi</taxon>
        <taxon>Dikarya</taxon>
        <taxon>Ascomycota</taxon>
        <taxon>Pezizomycotina</taxon>
        <taxon>Eurotiomycetes</taxon>
        <taxon>Chaetothyriomycetidae</taxon>
        <taxon>Chaetothyriales</taxon>
        <taxon>Herpotrichiellaceae</taxon>
        <taxon>Exophiala</taxon>
    </lineage>
</organism>
<accession>A0AAN6IZ97</accession>
<feature type="compositionally biased region" description="Pro residues" evidence="1">
    <location>
        <begin position="36"/>
        <end position="47"/>
    </location>
</feature>
<dbReference type="Gene3D" id="2.30.29.30">
    <property type="entry name" value="Pleckstrin-homology domain (PH domain)/Phosphotyrosine-binding domain (PTB)"/>
    <property type="match status" value="1"/>
</dbReference>
<dbReference type="Pfam" id="PF00169">
    <property type="entry name" value="PH"/>
    <property type="match status" value="1"/>
</dbReference>
<protein>
    <recommendedName>
        <fullName evidence="2">PH domain-containing protein</fullName>
    </recommendedName>
</protein>
<feature type="compositionally biased region" description="Low complexity" evidence="1">
    <location>
        <begin position="691"/>
        <end position="700"/>
    </location>
</feature>
<feature type="compositionally biased region" description="Basic and acidic residues" evidence="1">
    <location>
        <begin position="111"/>
        <end position="121"/>
    </location>
</feature>
<dbReference type="InterPro" id="IPR011993">
    <property type="entry name" value="PH-like_dom_sf"/>
</dbReference>
<proteinExistence type="predicted"/>
<reference evidence="3" key="1">
    <citation type="submission" date="2023-01" db="EMBL/GenBank/DDBJ databases">
        <title>Exophiala dermititidis isolated from Cystic Fibrosis Patient.</title>
        <authorList>
            <person name="Kurbessoian T."/>
            <person name="Crocker A."/>
            <person name="Murante D."/>
            <person name="Hogan D.A."/>
            <person name="Stajich J.E."/>
        </authorList>
    </citation>
    <scope>NUCLEOTIDE SEQUENCE</scope>
    <source>
        <strain evidence="3">Ex8</strain>
    </source>
</reference>
<dbReference type="PANTHER" id="PTHR38700">
    <property type="entry name" value="YALI0E22418P"/>
    <property type="match status" value="1"/>
</dbReference>
<feature type="region of interest" description="Disordered" evidence="1">
    <location>
        <begin position="740"/>
        <end position="764"/>
    </location>
</feature>
<comment type="caution">
    <text evidence="3">The sequence shown here is derived from an EMBL/GenBank/DDBJ whole genome shotgun (WGS) entry which is preliminary data.</text>
</comment>
<evidence type="ECO:0000256" key="1">
    <source>
        <dbReference type="SAM" id="MobiDB-lite"/>
    </source>
</evidence>
<feature type="compositionally biased region" description="Basic and acidic residues" evidence="1">
    <location>
        <begin position="743"/>
        <end position="756"/>
    </location>
</feature>
<evidence type="ECO:0000313" key="4">
    <source>
        <dbReference type="Proteomes" id="UP001161757"/>
    </source>
</evidence>
<dbReference type="SUPFAM" id="SSF50729">
    <property type="entry name" value="PH domain-like"/>
    <property type="match status" value="1"/>
</dbReference>
<feature type="region of interest" description="Disordered" evidence="1">
    <location>
        <begin position="552"/>
        <end position="659"/>
    </location>
</feature>
<dbReference type="InterPro" id="IPR001849">
    <property type="entry name" value="PH_domain"/>
</dbReference>
<dbReference type="InterPro" id="IPR029071">
    <property type="entry name" value="Ubiquitin-like_domsf"/>
</dbReference>
<dbReference type="Proteomes" id="UP001161757">
    <property type="component" value="Unassembled WGS sequence"/>
</dbReference>
<dbReference type="Gene3D" id="3.10.20.90">
    <property type="entry name" value="Phosphatidylinositol 3-kinase Catalytic Subunit, Chain A, domain 1"/>
    <property type="match status" value="1"/>
</dbReference>
<name>A0AAN6IZ97_EXODE</name>
<evidence type="ECO:0000313" key="3">
    <source>
        <dbReference type="EMBL" id="KAJ8996182.1"/>
    </source>
</evidence>